<dbReference type="PANTHER" id="PTHR30373">
    <property type="entry name" value="UPF0603 PROTEIN YGCG"/>
    <property type="match status" value="1"/>
</dbReference>
<dbReference type="AlphaFoldDB" id="A0A318SFT5"/>
<dbReference type="Pfam" id="PF04536">
    <property type="entry name" value="TPM_phosphatase"/>
    <property type="match status" value="1"/>
</dbReference>
<dbReference type="RefSeq" id="WP_110466278.1">
    <property type="nucleotide sequence ID" value="NZ_JAMOFZ010000023.1"/>
</dbReference>
<evidence type="ECO:0000313" key="3">
    <source>
        <dbReference type="EMBL" id="PYE75820.1"/>
    </source>
</evidence>
<evidence type="ECO:0000259" key="2">
    <source>
        <dbReference type="Pfam" id="PF04536"/>
    </source>
</evidence>
<dbReference type="EMBL" id="QJTC01000019">
    <property type="protein sequence ID" value="PYE75820.1"/>
    <property type="molecule type" value="Genomic_DNA"/>
</dbReference>
<feature type="region of interest" description="Disordered" evidence="1">
    <location>
        <begin position="159"/>
        <end position="183"/>
    </location>
</feature>
<reference evidence="3 4" key="1">
    <citation type="submission" date="2018-06" db="EMBL/GenBank/DDBJ databases">
        <title>Genomic Encyclopedia of Type Strains, Phase III (KMG-III): the genomes of soil and plant-associated and newly described type strains.</title>
        <authorList>
            <person name="Whitman W."/>
        </authorList>
    </citation>
    <scope>NUCLEOTIDE SEQUENCE [LARGE SCALE GENOMIC DNA]</scope>
    <source>
        <strain evidence="3 4">CECT 7646</strain>
    </source>
</reference>
<evidence type="ECO:0000256" key="1">
    <source>
        <dbReference type="SAM" id="MobiDB-lite"/>
    </source>
</evidence>
<evidence type="ECO:0000313" key="4">
    <source>
        <dbReference type="Proteomes" id="UP000247540"/>
    </source>
</evidence>
<name>A0A318SFT5_9BURK</name>
<dbReference type="OrthoDB" id="5683663at2"/>
<feature type="domain" description="TPM" evidence="2">
    <location>
        <begin position="24"/>
        <end position="146"/>
    </location>
</feature>
<gene>
    <name evidence="3" type="ORF">DFQ15_1197</name>
</gene>
<protein>
    <submittedName>
        <fullName evidence="3">Putative membrane protein</fullName>
    </submittedName>
</protein>
<comment type="caution">
    <text evidence="3">The sequence shown here is derived from an EMBL/GenBank/DDBJ whole genome shotgun (WGS) entry which is preliminary data.</text>
</comment>
<proteinExistence type="predicted"/>
<accession>A0A318SFT5</accession>
<sequence length="183" mass="20371">MGLIKTLARILRHRWQDDRDTHRAIPPALVDRLMRRVAASEKRHTGEIRICVEAGLPTSYLWRGATARERAITLFGKLRVWDTEHNNGVLIYLLLADHAIEITADRGLNRHVTSAQWQHLVAHMGDAFGAGRYEDGLTQALEEVSALLVEHFPLEATPAGGTAVRPDELPNAPVLSGNPLLKE</sequence>
<organism evidence="3 4">
    <name type="scientific">Xylophilus ampelinus</name>
    <dbReference type="NCBI Taxonomy" id="54067"/>
    <lineage>
        <taxon>Bacteria</taxon>
        <taxon>Pseudomonadati</taxon>
        <taxon>Pseudomonadota</taxon>
        <taxon>Betaproteobacteria</taxon>
        <taxon>Burkholderiales</taxon>
        <taxon>Xylophilus</taxon>
    </lineage>
</organism>
<dbReference type="Gene3D" id="3.10.310.50">
    <property type="match status" value="1"/>
</dbReference>
<dbReference type="InterPro" id="IPR007621">
    <property type="entry name" value="TPM_dom"/>
</dbReference>
<keyword evidence="4" id="KW-1185">Reference proteome</keyword>
<dbReference type="PANTHER" id="PTHR30373:SF8">
    <property type="entry name" value="BLL7265 PROTEIN"/>
    <property type="match status" value="1"/>
</dbReference>
<dbReference type="Proteomes" id="UP000247540">
    <property type="component" value="Unassembled WGS sequence"/>
</dbReference>